<keyword evidence="3" id="KW-0964">Secreted</keyword>
<keyword evidence="19" id="KW-1185">Reference proteome</keyword>
<keyword evidence="6" id="KW-0136">Cellulose degradation</keyword>
<dbReference type="GO" id="GO:0004497">
    <property type="term" value="F:monooxygenase activity"/>
    <property type="evidence" value="ECO:0007669"/>
    <property type="project" value="UniProtKB-KW"/>
</dbReference>
<keyword evidence="11" id="KW-0119">Carbohydrate metabolism</keyword>
<evidence type="ECO:0000256" key="3">
    <source>
        <dbReference type="ARBA" id="ARBA00022525"/>
    </source>
</evidence>
<evidence type="ECO:0000256" key="8">
    <source>
        <dbReference type="ARBA" id="ARBA00023008"/>
    </source>
</evidence>
<evidence type="ECO:0000256" key="16">
    <source>
        <dbReference type="SAM" id="MobiDB-lite"/>
    </source>
</evidence>
<evidence type="ECO:0000256" key="1">
    <source>
        <dbReference type="ARBA" id="ARBA00001973"/>
    </source>
</evidence>
<evidence type="ECO:0000256" key="4">
    <source>
        <dbReference type="ARBA" id="ARBA00022723"/>
    </source>
</evidence>
<evidence type="ECO:0000259" key="17">
    <source>
        <dbReference type="Pfam" id="PF03443"/>
    </source>
</evidence>
<feature type="compositionally biased region" description="Basic residues" evidence="16">
    <location>
        <begin position="319"/>
        <end position="328"/>
    </location>
</feature>
<organism evidence="18 19">
    <name type="scientific">Cytospora mali</name>
    <name type="common">Apple Valsa canker fungus</name>
    <name type="synonym">Valsa mali</name>
    <dbReference type="NCBI Taxonomy" id="578113"/>
    <lineage>
        <taxon>Eukaryota</taxon>
        <taxon>Fungi</taxon>
        <taxon>Dikarya</taxon>
        <taxon>Ascomycota</taxon>
        <taxon>Pezizomycotina</taxon>
        <taxon>Sordariomycetes</taxon>
        <taxon>Sordariomycetidae</taxon>
        <taxon>Diaporthales</taxon>
        <taxon>Cytosporaceae</taxon>
        <taxon>Cytospora</taxon>
    </lineage>
</organism>
<evidence type="ECO:0000256" key="10">
    <source>
        <dbReference type="ARBA" id="ARBA00023157"/>
    </source>
</evidence>
<comment type="similarity">
    <text evidence="13">Belongs to the polysaccharide monooxygenase AA9 family.</text>
</comment>
<dbReference type="AlphaFoldDB" id="A0A194VIS8"/>
<evidence type="ECO:0000256" key="14">
    <source>
        <dbReference type="ARBA" id="ARBA00045077"/>
    </source>
</evidence>
<feature type="domain" description="Auxiliary Activity family 9 catalytic" evidence="17">
    <location>
        <begin position="22"/>
        <end position="240"/>
    </location>
</feature>
<keyword evidence="12" id="KW-0624">Polysaccharide degradation</keyword>
<evidence type="ECO:0000313" key="18">
    <source>
        <dbReference type="EMBL" id="KUI63897.1"/>
    </source>
</evidence>
<evidence type="ECO:0000256" key="2">
    <source>
        <dbReference type="ARBA" id="ARBA00004613"/>
    </source>
</evidence>
<feature type="region of interest" description="Disordered" evidence="16">
    <location>
        <begin position="252"/>
        <end position="335"/>
    </location>
</feature>
<reference evidence="18" key="1">
    <citation type="submission" date="2014-12" db="EMBL/GenBank/DDBJ databases">
        <title>Genome Sequence of Valsa Canker Pathogens Uncovers a Specific Adaption of Colonization on Woody Bark.</title>
        <authorList>
            <person name="Yin Z."/>
            <person name="Liu H."/>
            <person name="Gao X."/>
            <person name="Li Z."/>
            <person name="Song N."/>
            <person name="Ke X."/>
            <person name="Dai Q."/>
            <person name="Wu Y."/>
            <person name="Sun Y."/>
            <person name="Xu J.-R."/>
            <person name="Kang Z.K."/>
            <person name="Wang L."/>
            <person name="Huang L."/>
        </authorList>
    </citation>
    <scope>NUCLEOTIDE SEQUENCE [LARGE SCALE GENOMIC DNA]</scope>
    <source>
        <strain evidence="18">03-8</strain>
    </source>
</reference>
<keyword evidence="7" id="KW-0560">Oxidoreductase</keyword>
<dbReference type="Proteomes" id="UP000078559">
    <property type="component" value="Unassembled WGS sequence"/>
</dbReference>
<comment type="catalytic activity">
    <reaction evidence="14">
        <text>[(1-&gt;4)-beta-D-glucosyl]n+m + reduced acceptor + O2 = 4-dehydro-beta-D-glucosyl-[(1-&gt;4)-beta-D-glucosyl]n-1 + [(1-&gt;4)-beta-D-glucosyl]m + acceptor + H2O.</text>
        <dbReference type="EC" id="1.14.99.56"/>
    </reaction>
</comment>
<dbReference type="SMR" id="A0A194VIS8"/>
<sequence length="335" mass="34067">MPSLSTKIALAGATLAAKAAAHGLVQGFATDGVYQQGYILDYYYEKINTGSYPDVAGWYEESTDNGFISPDAYTTGDIICNKNAENANATASVTAGGTVDFYWTAWPSSHIGPVLTYVANCGTGDNACTTVDKTKLEWVKINEAGINLDTQTWASTDLIANNNSWSVTVPSTLATGSYVFRHEIIAMHGAGSQNGAQNYPFCINIAITGGGSDSPDGTLGTALYTPTDPGILFNPYTTLTNYTIPGPALYSGGSDSTGSSGNSSSSGSSAGSSASVSATATATGSGSSTGSSASATGAESAAATSSASTSSGGESSCTKTRKARRHARDVKGLQI</sequence>
<dbReference type="GO" id="GO:0005576">
    <property type="term" value="C:extracellular region"/>
    <property type="evidence" value="ECO:0007669"/>
    <property type="project" value="UniProtKB-SubCell"/>
</dbReference>
<dbReference type="InterPro" id="IPR005103">
    <property type="entry name" value="AA9_LPMO"/>
</dbReference>
<evidence type="ECO:0000256" key="7">
    <source>
        <dbReference type="ARBA" id="ARBA00023002"/>
    </source>
</evidence>
<evidence type="ECO:0000256" key="13">
    <source>
        <dbReference type="ARBA" id="ARBA00044502"/>
    </source>
</evidence>
<dbReference type="GO" id="GO:0046872">
    <property type="term" value="F:metal ion binding"/>
    <property type="evidence" value="ECO:0007669"/>
    <property type="project" value="UniProtKB-KW"/>
</dbReference>
<proteinExistence type="inferred from homology"/>
<keyword evidence="4" id="KW-0479">Metal-binding</keyword>
<evidence type="ECO:0000256" key="9">
    <source>
        <dbReference type="ARBA" id="ARBA00023033"/>
    </source>
</evidence>
<comment type="cofactor">
    <cofactor evidence="1">
        <name>Cu(2+)</name>
        <dbReference type="ChEBI" id="CHEBI:29036"/>
    </cofactor>
</comment>
<feature type="compositionally biased region" description="Low complexity" evidence="16">
    <location>
        <begin position="252"/>
        <end position="316"/>
    </location>
</feature>
<evidence type="ECO:0000256" key="6">
    <source>
        <dbReference type="ARBA" id="ARBA00023001"/>
    </source>
</evidence>
<evidence type="ECO:0000256" key="15">
    <source>
        <dbReference type="ARBA" id="ARBA00047174"/>
    </source>
</evidence>
<gene>
    <name evidence="18" type="ORF">VM1G_10717</name>
</gene>
<dbReference type="PANTHER" id="PTHR33353:SF34">
    <property type="entry name" value="ENDO-BETA-1,4-GLUCANASE D"/>
    <property type="match status" value="1"/>
</dbReference>
<dbReference type="GO" id="GO:0030245">
    <property type="term" value="P:cellulose catabolic process"/>
    <property type="evidence" value="ECO:0007669"/>
    <property type="project" value="UniProtKB-KW"/>
</dbReference>
<dbReference type="PANTHER" id="PTHR33353">
    <property type="entry name" value="PUTATIVE (AFU_ORTHOLOGUE AFUA_1G12560)-RELATED"/>
    <property type="match status" value="1"/>
</dbReference>
<keyword evidence="9" id="KW-0503">Monooxygenase</keyword>
<keyword evidence="8" id="KW-0186">Copper</keyword>
<dbReference type="OrthoDB" id="4849160at2759"/>
<keyword evidence="10" id="KW-1015">Disulfide bond</keyword>
<dbReference type="Pfam" id="PF03443">
    <property type="entry name" value="AA9"/>
    <property type="match status" value="1"/>
</dbReference>
<evidence type="ECO:0000256" key="11">
    <source>
        <dbReference type="ARBA" id="ARBA00023277"/>
    </source>
</evidence>
<evidence type="ECO:0000256" key="5">
    <source>
        <dbReference type="ARBA" id="ARBA00022729"/>
    </source>
</evidence>
<protein>
    <recommendedName>
        <fullName evidence="15">lytic cellulose monooxygenase (C4-dehydrogenating)</fullName>
        <ecNumber evidence="15">1.14.99.56</ecNumber>
    </recommendedName>
</protein>
<comment type="subcellular location">
    <subcellularLocation>
        <location evidence="2">Secreted</location>
    </subcellularLocation>
</comment>
<dbReference type="InterPro" id="IPR049892">
    <property type="entry name" value="AA9"/>
</dbReference>
<evidence type="ECO:0000256" key="12">
    <source>
        <dbReference type="ARBA" id="ARBA00023326"/>
    </source>
</evidence>
<keyword evidence="5" id="KW-0732">Signal</keyword>
<dbReference type="EC" id="1.14.99.56" evidence="15"/>
<evidence type="ECO:0000313" key="19">
    <source>
        <dbReference type="Proteomes" id="UP000078559"/>
    </source>
</evidence>
<dbReference type="Gene3D" id="2.70.50.70">
    <property type="match status" value="1"/>
</dbReference>
<dbReference type="CDD" id="cd21175">
    <property type="entry name" value="LPMO_AA9"/>
    <property type="match status" value="1"/>
</dbReference>
<name>A0A194VIS8_CYTMA</name>
<dbReference type="EMBL" id="KN796115">
    <property type="protein sequence ID" value="KUI63897.1"/>
    <property type="molecule type" value="Genomic_DNA"/>
</dbReference>
<accession>A0A194VIS8</accession>